<dbReference type="PANTHER" id="PTHR43792">
    <property type="entry name" value="GNAT FAMILY, PUTATIVE (AFU_ORTHOLOGUE AFUA_3G00765)-RELATED-RELATED"/>
    <property type="match status" value="1"/>
</dbReference>
<dbReference type="Pfam" id="PF13302">
    <property type="entry name" value="Acetyltransf_3"/>
    <property type="match status" value="1"/>
</dbReference>
<dbReference type="GO" id="GO:0016747">
    <property type="term" value="F:acyltransferase activity, transferring groups other than amino-acyl groups"/>
    <property type="evidence" value="ECO:0007669"/>
    <property type="project" value="InterPro"/>
</dbReference>
<proteinExistence type="predicted"/>
<dbReference type="STRING" id="1618207.UM93_10915"/>
<dbReference type="InterPro" id="IPR016181">
    <property type="entry name" value="Acyl_CoA_acyltransferase"/>
</dbReference>
<evidence type="ECO:0000313" key="3">
    <source>
        <dbReference type="Proteomes" id="UP000061839"/>
    </source>
</evidence>
<dbReference type="Proteomes" id="UP000061839">
    <property type="component" value="Chromosome"/>
</dbReference>
<dbReference type="PATRIC" id="fig|1618207.4.peg.2212"/>
<dbReference type="HOGENOM" id="CLU_013985_3_6_11"/>
<accession>A0A0D4BZZ8</accession>
<reference evidence="2 3" key="1">
    <citation type="journal article" date="2015" name="Genome Announc.">
        <title>Complete Genome Sequencing of Protease-Producing Novel Arthrobacter sp. Strain IHBB 11108 Using PacBio Single-Molecule Real-Time Sequencing Technology.</title>
        <authorList>
            <person name="Kiran S."/>
            <person name="Swarnkar M.K."/>
            <person name="Pal M."/>
            <person name="Thakur R."/>
            <person name="Tewari R."/>
            <person name="Singh A.K."/>
            <person name="Gulati A."/>
        </authorList>
    </citation>
    <scope>NUCLEOTIDE SEQUENCE [LARGE SCALE GENOMIC DNA]</scope>
    <source>
        <strain evidence="2 3">IHBB 11108</strain>
    </source>
</reference>
<gene>
    <name evidence="2" type="ORF">UM93_10915</name>
</gene>
<dbReference type="EMBL" id="CP011005">
    <property type="protein sequence ID" value="AJT41899.1"/>
    <property type="molecule type" value="Genomic_DNA"/>
</dbReference>
<dbReference type="SUPFAM" id="SSF55729">
    <property type="entry name" value="Acyl-CoA N-acyltransferases (Nat)"/>
    <property type="match status" value="1"/>
</dbReference>
<feature type="domain" description="N-acetyltransferase" evidence="1">
    <location>
        <begin position="13"/>
        <end position="184"/>
    </location>
</feature>
<keyword evidence="3" id="KW-1185">Reference proteome</keyword>
<dbReference type="AlphaFoldDB" id="A0A0D4BZZ8"/>
<dbReference type="InterPro" id="IPR000182">
    <property type="entry name" value="GNAT_dom"/>
</dbReference>
<protein>
    <submittedName>
        <fullName evidence="2">GCN5 family acetyltransferase</fullName>
    </submittedName>
</protein>
<dbReference type="Gene3D" id="3.40.630.30">
    <property type="match status" value="1"/>
</dbReference>
<dbReference type="InterPro" id="IPR051531">
    <property type="entry name" value="N-acetyltransferase"/>
</dbReference>
<name>A0A0D4BZZ8_9MICC</name>
<dbReference type="RefSeq" id="WP_045075549.1">
    <property type="nucleotide sequence ID" value="NZ_CP011005.1"/>
</dbReference>
<dbReference type="KEGG" id="ari:UM93_10915"/>
<organism evidence="2 3">
    <name type="scientific">Psychromicrobium lacuslunae</name>
    <dbReference type="NCBI Taxonomy" id="1618207"/>
    <lineage>
        <taxon>Bacteria</taxon>
        <taxon>Bacillati</taxon>
        <taxon>Actinomycetota</taxon>
        <taxon>Actinomycetes</taxon>
        <taxon>Micrococcales</taxon>
        <taxon>Micrococcaceae</taxon>
        <taxon>Psychromicrobium</taxon>
    </lineage>
</organism>
<keyword evidence="2" id="KW-0808">Transferase</keyword>
<dbReference type="PANTHER" id="PTHR43792:SF1">
    <property type="entry name" value="N-ACETYLTRANSFERASE DOMAIN-CONTAINING PROTEIN"/>
    <property type="match status" value="1"/>
</dbReference>
<evidence type="ECO:0000313" key="2">
    <source>
        <dbReference type="EMBL" id="AJT41899.1"/>
    </source>
</evidence>
<sequence length="189" mass="21351">MEQIPYPLRTERLVLRRFEPTDLDAYYAYQSLPETARYLLGDARSLAECMERVGKFSQQKFSQEGDWASFAVELAEQPGLLGEIALKWGTGGDAEHGYVGEIGWTLTPQAQGKGYATEAARAVLELAFGQLGFHRLHARLDAANDGSRKICERLGMRAEGLFQQNWFLKGEWTSEAVYAILRSEWRAQQ</sequence>
<dbReference type="PROSITE" id="PS51186">
    <property type="entry name" value="GNAT"/>
    <property type="match status" value="1"/>
</dbReference>
<evidence type="ECO:0000259" key="1">
    <source>
        <dbReference type="PROSITE" id="PS51186"/>
    </source>
</evidence>
<dbReference type="OrthoDB" id="9132139at2"/>